<evidence type="ECO:0000313" key="3">
    <source>
        <dbReference type="Proteomes" id="UP000194857"/>
    </source>
</evidence>
<proteinExistence type="predicted"/>
<dbReference type="Proteomes" id="UP000284767">
    <property type="component" value="Unassembled WGS sequence"/>
</dbReference>
<dbReference type="EMBL" id="NFFZ01000003">
    <property type="protein sequence ID" value="OTI64076.1"/>
    <property type="molecule type" value="Genomic_DNA"/>
</dbReference>
<accession>A0A1Y3L4S7</accession>
<name>A0A1Y3L4S7_PSEAI</name>
<evidence type="ECO:0000313" key="4">
    <source>
        <dbReference type="Proteomes" id="UP000284767"/>
    </source>
</evidence>
<dbReference type="GO" id="GO:0006508">
    <property type="term" value="P:proteolysis"/>
    <property type="evidence" value="ECO:0007669"/>
    <property type="project" value="UniProtKB-KW"/>
</dbReference>
<dbReference type="GO" id="GO:0008233">
    <property type="term" value="F:peptidase activity"/>
    <property type="evidence" value="ECO:0007669"/>
    <property type="project" value="UniProtKB-KW"/>
</dbReference>
<keyword evidence="1" id="KW-0378">Hydrolase</keyword>
<reference evidence="1 3" key="1">
    <citation type="submission" date="2017-05" db="EMBL/GenBank/DDBJ databases">
        <authorList>
            <person name="Song R."/>
            <person name="Chenine A.L."/>
            <person name="Ruprecht R.M."/>
        </authorList>
    </citation>
    <scope>NUCLEOTIDE SEQUENCE [LARGE SCALE GENOMIC DNA]</scope>
    <source>
        <strain evidence="1 3">S567_C10_BS</strain>
    </source>
</reference>
<comment type="caution">
    <text evidence="1">The sequence shown here is derived from an EMBL/GenBank/DDBJ whole genome shotgun (WGS) entry which is preliminary data.</text>
</comment>
<dbReference type="AlphaFoldDB" id="A0A1Y3L4S7"/>
<sequence length="40" mass="4824">MRPRRTCRQLFAWREVDVPGGSTEVEQYAWNCFFNKALFI</sequence>
<keyword evidence="1" id="KW-0645">Protease</keyword>
<organism evidence="1 3">
    <name type="scientific">Pseudomonas aeruginosa</name>
    <dbReference type="NCBI Taxonomy" id="287"/>
    <lineage>
        <taxon>Bacteria</taxon>
        <taxon>Pseudomonadati</taxon>
        <taxon>Pseudomonadota</taxon>
        <taxon>Gammaproteobacteria</taxon>
        <taxon>Pseudomonadales</taxon>
        <taxon>Pseudomonadaceae</taxon>
        <taxon>Pseudomonas</taxon>
    </lineage>
</organism>
<dbReference type="Proteomes" id="UP000194857">
    <property type="component" value="Unassembled WGS sequence"/>
</dbReference>
<protein>
    <submittedName>
        <fullName evidence="1">Alkaline protease</fullName>
    </submittedName>
</protein>
<reference evidence="2 4" key="2">
    <citation type="submission" date="2017-08" db="EMBL/GenBank/DDBJ databases">
        <authorList>
            <person name="Feschi L."/>
            <person name="Jeukens J."/>
            <person name="Emond-Rheault J.-G."/>
            <person name="Kukavica-Ibrulj I."/>
            <person name="Boyle B."/>
            <person name="Levesque R.C."/>
        </authorList>
    </citation>
    <scope>NUCLEOTIDE SEQUENCE [LARGE SCALE GENOMIC DNA]</scope>
    <source>
        <strain evidence="2 4">PA-W36</strain>
    </source>
</reference>
<reference evidence="2 4" key="3">
    <citation type="submission" date="2019-01" db="EMBL/GenBank/DDBJ databases">
        <title>The Pseudomonas aeruginosa pan-genome provides new insights on its population structure, horizontal gene transfer and pathogenicity.</title>
        <authorList>
            <person name="Freschi L."/>
            <person name="Vincent A.T."/>
            <person name="Jeukens J."/>
            <person name="Emond-Rheault J.-G."/>
            <person name="Kukavica-Ibrulj I."/>
            <person name="Dupont M.-J."/>
            <person name="Charette S.J."/>
            <person name="Boyle B."/>
            <person name="Levesque R.C."/>
        </authorList>
    </citation>
    <scope>NUCLEOTIDE SEQUENCE [LARGE SCALE GENOMIC DNA]</scope>
    <source>
        <strain evidence="2 4">PA-W36</strain>
    </source>
</reference>
<evidence type="ECO:0000313" key="1">
    <source>
        <dbReference type="EMBL" id="OTI64076.1"/>
    </source>
</evidence>
<evidence type="ECO:0000313" key="2">
    <source>
        <dbReference type="EMBL" id="RPM10561.1"/>
    </source>
</evidence>
<gene>
    <name evidence="1" type="ORF">CAZ10_07630</name>
    <name evidence="2" type="ORF">IPC1295_22890</name>
</gene>
<dbReference type="EMBL" id="NSNE01000015">
    <property type="protein sequence ID" value="RPM10561.1"/>
    <property type="molecule type" value="Genomic_DNA"/>
</dbReference>